<organism evidence="2 3">
    <name type="scientific">Suillus placidus</name>
    <dbReference type="NCBI Taxonomy" id="48579"/>
    <lineage>
        <taxon>Eukaryota</taxon>
        <taxon>Fungi</taxon>
        <taxon>Dikarya</taxon>
        <taxon>Basidiomycota</taxon>
        <taxon>Agaricomycotina</taxon>
        <taxon>Agaricomycetes</taxon>
        <taxon>Agaricomycetidae</taxon>
        <taxon>Boletales</taxon>
        <taxon>Suillineae</taxon>
        <taxon>Suillaceae</taxon>
        <taxon>Suillus</taxon>
    </lineage>
</organism>
<accession>A0A9P7A1R1</accession>
<reference evidence="2" key="1">
    <citation type="journal article" date="2020" name="New Phytol.">
        <title>Comparative genomics reveals dynamic genome evolution in host specialist ectomycorrhizal fungi.</title>
        <authorList>
            <person name="Lofgren L.A."/>
            <person name="Nguyen N.H."/>
            <person name="Vilgalys R."/>
            <person name="Ruytinx J."/>
            <person name="Liao H.L."/>
            <person name="Branco S."/>
            <person name="Kuo A."/>
            <person name="LaButti K."/>
            <person name="Lipzen A."/>
            <person name="Andreopoulos W."/>
            <person name="Pangilinan J."/>
            <person name="Riley R."/>
            <person name="Hundley H."/>
            <person name="Na H."/>
            <person name="Barry K."/>
            <person name="Grigoriev I.V."/>
            <person name="Stajich J.E."/>
            <person name="Kennedy P.G."/>
        </authorList>
    </citation>
    <scope>NUCLEOTIDE SEQUENCE</scope>
    <source>
        <strain evidence="2">DOB743</strain>
    </source>
</reference>
<comment type="caution">
    <text evidence="2">The sequence shown here is derived from an EMBL/GenBank/DDBJ whole genome shotgun (WGS) entry which is preliminary data.</text>
</comment>
<sequence length="194" mass="22141">MTITCICQKSLGRGPMVLEGMSICNRTIANTELMAQAQQLRDSQNRIDTLHMELFNLRGRLYDVEVQHARDLAEIQHEMLQMRESGGRYPKKLPSPPPKRKSMAHEYYPDGGQSIRWLTDEEFEPYDELSAEEGPLVAKVVGGPSSCVLAARRHMSLSRRWALHHFQKVKDTRADVDYKPVSATHRRVNGTPEI</sequence>
<gene>
    <name evidence="2" type="ORF">EV702DRAFT_721725</name>
</gene>
<feature type="region of interest" description="Disordered" evidence="1">
    <location>
        <begin position="83"/>
        <end position="103"/>
    </location>
</feature>
<evidence type="ECO:0000256" key="1">
    <source>
        <dbReference type="SAM" id="MobiDB-lite"/>
    </source>
</evidence>
<dbReference type="AlphaFoldDB" id="A0A9P7A1R1"/>
<protein>
    <submittedName>
        <fullName evidence="2">Uncharacterized protein</fullName>
    </submittedName>
</protein>
<keyword evidence="3" id="KW-1185">Reference proteome</keyword>
<name>A0A9P7A1R1_9AGAM</name>
<dbReference type="EMBL" id="JABBWD010000008">
    <property type="protein sequence ID" value="KAG1780463.1"/>
    <property type="molecule type" value="Genomic_DNA"/>
</dbReference>
<dbReference type="Proteomes" id="UP000714275">
    <property type="component" value="Unassembled WGS sequence"/>
</dbReference>
<evidence type="ECO:0000313" key="3">
    <source>
        <dbReference type="Proteomes" id="UP000714275"/>
    </source>
</evidence>
<evidence type="ECO:0000313" key="2">
    <source>
        <dbReference type="EMBL" id="KAG1780463.1"/>
    </source>
</evidence>
<proteinExistence type="predicted"/>
<dbReference type="OrthoDB" id="99432at2759"/>